<keyword evidence="8" id="KW-0539">Nucleus</keyword>
<evidence type="ECO:0000259" key="9">
    <source>
        <dbReference type="Pfam" id="PF11919"/>
    </source>
</evidence>
<gene>
    <name evidence="12" type="ORF">V1478_017659</name>
</gene>
<proteinExistence type="inferred from homology"/>
<dbReference type="GO" id="GO:0006281">
    <property type="term" value="P:DNA repair"/>
    <property type="evidence" value="ECO:0007669"/>
    <property type="project" value="UniProtKB-KW"/>
</dbReference>
<dbReference type="InterPro" id="IPR035309">
    <property type="entry name" value="PSME4"/>
</dbReference>
<comment type="caution">
    <text evidence="12">The sequence shown here is derived from an EMBL/GenBank/DDBJ whole genome shotgun (WGS) entry which is preliminary data.</text>
</comment>
<dbReference type="PANTHER" id="PTHR32170">
    <property type="entry name" value="PROTEASOME ACTIVATOR COMPLEX SUBUNIT 4"/>
    <property type="match status" value="1"/>
</dbReference>
<comment type="subcellular location">
    <subcellularLocation>
        <location evidence="2">Cytoplasm</location>
    </subcellularLocation>
    <subcellularLocation>
        <location evidence="1">Nucleus speckle</location>
    </subcellularLocation>
</comment>
<dbReference type="Pfam" id="PF16507">
    <property type="entry name" value="HEAT_PSME4_mid"/>
    <property type="match status" value="2"/>
</dbReference>
<reference evidence="12 13" key="1">
    <citation type="journal article" date="2024" name="Ann. Entomol. Soc. Am.">
        <title>Genomic analyses of the southern and eastern yellowjacket wasps (Hymenoptera: Vespidae) reveal evolutionary signatures of social life.</title>
        <authorList>
            <person name="Catto M.A."/>
            <person name="Caine P.B."/>
            <person name="Orr S.E."/>
            <person name="Hunt B.G."/>
            <person name="Goodisman M.A.D."/>
        </authorList>
    </citation>
    <scope>NUCLEOTIDE SEQUENCE [LARGE SCALE GENOMIC DNA]</scope>
    <source>
        <strain evidence="12">233</strain>
        <tissue evidence="12">Head and thorax</tissue>
    </source>
</reference>
<keyword evidence="6" id="KW-0227">DNA damage</keyword>
<feature type="domain" description="Proteasome activator Blm10 middle HEAT repeats region" evidence="10">
    <location>
        <begin position="312"/>
        <end position="511"/>
    </location>
</feature>
<dbReference type="InterPro" id="IPR055455">
    <property type="entry name" value="HEAT_PSME4"/>
</dbReference>
<dbReference type="InterPro" id="IPR016024">
    <property type="entry name" value="ARM-type_fold"/>
</dbReference>
<feature type="domain" description="Proteasome activator complex subunit 4 C-terminal" evidence="9">
    <location>
        <begin position="1759"/>
        <end position="1846"/>
    </location>
</feature>
<evidence type="ECO:0000256" key="2">
    <source>
        <dbReference type="ARBA" id="ARBA00004496"/>
    </source>
</evidence>
<dbReference type="InterPro" id="IPR011989">
    <property type="entry name" value="ARM-like"/>
</dbReference>
<evidence type="ECO:0000259" key="10">
    <source>
        <dbReference type="Pfam" id="PF16507"/>
    </source>
</evidence>
<dbReference type="PANTHER" id="PTHR32170:SF3">
    <property type="entry name" value="PROTEASOME ACTIVATOR COMPLEX SUBUNIT 4"/>
    <property type="match status" value="1"/>
</dbReference>
<accession>A0ABD1ZWG3</accession>
<evidence type="ECO:0000256" key="4">
    <source>
        <dbReference type="ARBA" id="ARBA00022490"/>
    </source>
</evidence>
<evidence type="ECO:0000256" key="7">
    <source>
        <dbReference type="ARBA" id="ARBA00023204"/>
    </source>
</evidence>
<dbReference type="GO" id="GO:0016607">
    <property type="term" value="C:nuclear speck"/>
    <property type="evidence" value="ECO:0007669"/>
    <property type="project" value="UniProtKB-SubCell"/>
</dbReference>
<keyword evidence="4" id="KW-0963">Cytoplasm</keyword>
<evidence type="ECO:0000256" key="6">
    <source>
        <dbReference type="ARBA" id="ARBA00022763"/>
    </source>
</evidence>
<name>A0ABD1ZWG3_VESSQ</name>
<evidence type="ECO:0000256" key="8">
    <source>
        <dbReference type="ARBA" id="ARBA00023242"/>
    </source>
</evidence>
<dbReference type="Gene3D" id="1.25.10.10">
    <property type="entry name" value="Leucine-rich Repeat Variant"/>
    <property type="match status" value="1"/>
</dbReference>
<evidence type="ECO:0000256" key="1">
    <source>
        <dbReference type="ARBA" id="ARBA00004324"/>
    </source>
</evidence>
<dbReference type="Proteomes" id="UP001607302">
    <property type="component" value="Unassembled WGS sequence"/>
</dbReference>
<comment type="similarity">
    <text evidence="3">Belongs to the BLM10 family.</text>
</comment>
<evidence type="ECO:0000259" key="11">
    <source>
        <dbReference type="Pfam" id="PF23096"/>
    </source>
</evidence>
<protein>
    <submittedName>
        <fullName evidence="12">Proteasome activator complex subunit 4B-like</fullName>
    </submittedName>
</protein>
<keyword evidence="5" id="KW-0677">Repeat</keyword>
<evidence type="ECO:0000256" key="3">
    <source>
        <dbReference type="ARBA" id="ARBA00005739"/>
    </source>
</evidence>
<dbReference type="Pfam" id="PF23096">
    <property type="entry name" value="HEAT_PSME4"/>
    <property type="match status" value="1"/>
</dbReference>
<dbReference type="InterPro" id="IPR032430">
    <property type="entry name" value="Blm10_mid"/>
</dbReference>
<evidence type="ECO:0000256" key="5">
    <source>
        <dbReference type="ARBA" id="ARBA00022737"/>
    </source>
</evidence>
<dbReference type="EMBL" id="JAUDFV010000165">
    <property type="protein sequence ID" value="KAL2712704.1"/>
    <property type="molecule type" value="Genomic_DNA"/>
</dbReference>
<keyword evidence="13" id="KW-1185">Reference proteome</keyword>
<sequence length="1846" mass="214276">MNSDTNITNHKYQKELIYNKLLPYAKDLENESQVLLSEIKGNLGRAIMYREMQPGCSFWTTRLCKYIKIYGMRFSKEDHIYFIKLMYELITIPNLDPFLINKFGSTLILLLKKKELLSPNDLELPWRPLYELNQRVRMSAESSIGMFRYFPFLGCTLNSLIHSAKVYFPLNATQEILDELRPMICPFDVVTMSNTFKTLEYFLPVHLSPEHHSFGHELWFNEFMTLWEVCHNAPQWENEIMWLMAKLAFANIGYINWEPYIPLMFTRFVRCLNLPVSYKQTQSIKSHKIEMLPIAIWIVSVLGNKSSAQMYLEKFLKTIETYFHAANIGRWSGKLKELLTKLPYRFILRVHKERYAKPTWETPIPDKYKLTDEDINIFVKSMMPVAMTAMFSKLSANDTCHALQHLATMRPSLVIPQVLERMYSTLDSLTEPHKLTAAMICMVAVARPMVQGSRNINKGYTYPEGPMHVLPLLFSSLPGIDPNDIGKCFVTFRLISVYAIMIPIVDSSRSPAIADEEERLICETTSRFEDFILQFLDRVFTFIDCSSLEFVRPENRAGDGKSKLETTAETVLEGVCSTLLLKTSNAIFLSALHKLRTFVTERILETKIAGQLVAVLCRIFVRVNGQDTLRALVPLLSQTILDIINEGEDVIKEENLDNRLLYAMLLLSAVAETPGHNLLPHINTFLKVLDQVLLLRSREGSKLACRILKNLLTSLSTVIFCQFRTVERDYNDPEYPYTRDWGEAIDIDSLRIKWYVPGKEEIATIQQIFSKYLPQEIEKLQKYCHDWNSLTREELLTSLNIVSSIVGGCESVLPLWKESPLPVVETSLEWIPFTPTLGITGEIVMPDGSNVRRYMTDILSNLQYVLLKNAEDDTKSLFVLVQIWNSLLLGKMRLYESYEGRRKSFQAAQCMLNDKLVGNKKRIGPVILERVDIQHEARLQVQSYVLTETHKNIMLELLALATSRYADVRSKAQCILFYGLRHFPYSYTFIVPRLMDILAKDTDEHHDAYKGVLYILFGPQHDPIMTKRDWNMLRSLWPRIVLSKPSEKLSVIRLKENLIETVKNNFPTYVITLEIPDRCLIAASKLWNTFPYPTLMQLNENEIQRGLQKLEEHSQSNLVAYQGLLDDLLNAILEENLHWRHRLMSMNFIKSLVHPEQIYSPKIVRYFLEALIHDSLEERKIAIRTVIYMLKQQKRKHPKVTIDIKEEREKESLFTDKFNVVVPGKRADNIWLQYDYDTRPLTSDQWNEPRFVHQPYTGYYTWPKKLEIYAPSSEQPSFDPKIRKLTNHEMEIERFFNDPQNVEKLIKFYSIEEKKDKDKFNIYKFLLFKSVFRNLGIIPLKHFLPHLHKLVTDKQESNQRCAAEITAGIIRGAKHWPFEMTCEMWNELLPIVRTALSNLAVETVVDWSTCFATALQRRDPNRHHWFLECLMEEPPLGESESSFVECGRLYALQRTLSQQSWRVSQLMQRLLIRLENRLLTNPFRNLRERLGSLLVTVFEADLRFPKSFANQAMPRAQHFMDNIIPKLQLLAQDTIALISREEHSLASDMANVNFNDSIKNSKLDVNEREAAIRLLKIICRWIIGSVFRSQYGTLPGFYELFPIICQMENYETDEELTKICSETLAVLAQTVTLPSDMPIALDAIVKMSKHLSWWARATCLEFLQVLIFYNMSIVLSKDEWVNCIKEVVLNLLEDNRLEVREKAGHVLGGLLHCAFIPEQKALLEKFKLKAKTQLHKKCYAIYNKTEAERNANLDAVRLRHAGVLGLCAFIRAHPYDIPNYLPPVFEHLGLHLNDPQPIPTTIRKTLGDFKRTHYDGWTGVNGHAQHFTEEQLAVLQDLSVPPSHYA</sequence>
<dbReference type="GO" id="GO:0005737">
    <property type="term" value="C:cytoplasm"/>
    <property type="evidence" value="ECO:0007669"/>
    <property type="project" value="UniProtKB-SubCell"/>
</dbReference>
<dbReference type="InterPro" id="IPR021843">
    <property type="entry name" value="PSME4_C"/>
</dbReference>
<keyword evidence="7" id="KW-0234">DNA repair</keyword>
<dbReference type="Pfam" id="PF11919">
    <property type="entry name" value="PSME4_C"/>
    <property type="match status" value="1"/>
</dbReference>
<evidence type="ECO:0000313" key="13">
    <source>
        <dbReference type="Proteomes" id="UP001607302"/>
    </source>
</evidence>
<feature type="domain" description="Proteasome activator Blm10 middle HEAT repeats region" evidence="10">
    <location>
        <begin position="514"/>
        <end position="809"/>
    </location>
</feature>
<evidence type="ECO:0000313" key="12">
    <source>
        <dbReference type="EMBL" id="KAL2712704.1"/>
    </source>
</evidence>
<dbReference type="SUPFAM" id="SSF48371">
    <property type="entry name" value="ARM repeat"/>
    <property type="match status" value="1"/>
</dbReference>
<organism evidence="12 13">
    <name type="scientific">Vespula squamosa</name>
    <name type="common">Southern yellow jacket</name>
    <name type="synonym">Wasp</name>
    <dbReference type="NCBI Taxonomy" id="30214"/>
    <lineage>
        <taxon>Eukaryota</taxon>
        <taxon>Metazoa</taxon>
        <taxon>Ecdysozoa</taxon>
        <taxon>Arthropoda</taxon>
        <taxon>Hexapoda</taxon>
        <taxon>Insecta</taxon>
        <taxon>Pterygota</taxon>
        <taxon>Neoptera</taxon>
        <taxon>Endopterygota</taxon>
        <taxon>Hymenoptera</taxon>
        <taxon>Apocrita</taxon>
        <taxon>Aculeata</taxon>
        <taxon>Vespoidea</taxon>
        <taxon>Vespidae</taxon>
        <taxon>Vespinae</taxon>
        <taxon>Vespula</taxon>
    </lineage>
</organism>
<feature type="domain" description="Proteasome activator complex subunit 4-like HEAT repeat-like" evidence="11">
    <location>
        <begin position="1162"/>
        <end position="1453"/>
    </location>
</feature>